<feature type="transmembrane region" description="Helical" evidence="1">
    <location>
        <begin position="376"/>
        <end position="401"/>
    </location>
</feature>
<sequence length="532" mass="56920">MVSHLIRLRYRLMWNGFRRSTGATVGAIFSLLGFLYMIGMAYLAAIVVANTSAADISFADRGAPFVLLGGLFLIGWVMGPIVFSAVNPFTDPKNFLTFGIPNRKFVPGVVLGGMIAPTGIGTFAILMTGAVLWGLHLGTILAGIVAAVLGTAICVLAMQVIVGLLTNIISKRAVRDTIQMIILVPLMLAGFLIFGAIETIQEFWGLLPEIAAWVAYTPAGFLALPSMVAQGQWGMAALHLVVMLVYVLILLWVYNLIVNRATEGAGTTSEKQREVSGLGLIGRANSPMKVIWARSLLYWFKDPRYSASLVVIGVLVAFGIFQLVLLDAEQLSFFVTIIPVAIAYITGFAISADLSYDSTSFSMHVTSGVRGIDDRLGRVFALLTWALPMVIVLSIAFSYATDSTQELAAWLGLAVGVLLTGCAVSSISSARYIYPVPPPGASPMAQPEGGMGRTMLVQTLGMLAQIIVALPIIALAIIAVVTGSQIWSIITLMVGVLYGAGILWIAVKMGAKWYDRALPETYQSIVKVAALY</sequence>
<feature type="transmembrane region" description="Helical" evidence="1">
    <location>
        <begin position="486"/>
        <end position="507"/>
    </location>
</feature>
<feature type="transmembrane region" description="Helical" evidence="1">
    <location>
        <begin position="65"/>
        <end position="87"/>
    </location>
</feature>
<keyword evidence="1" id="KW-0812">Transmembrane</keyword>
<name>A0ABN2U6L3_9MICC</name>
<feature type="transmembrane region" description="Helical" evidence="1">
    <location>
        <begin position="455"/>
        <end position="480"/>
    </location>
</feature>
<gene>
    <name evidence="2" type="ORF">GCM10009720_07800</name>
</gene>
<evidence type="ECO:0000313" key="3">
    <source>
        <dbReference type="Proteomes" id="UP001501461"/>
    </source>
</evidence>
<evidence type="ECO:0000313" key="2">
    <source>
        <dbReference type="EMBL" id="GAA2030221.1"/>
    </source>
</evidence>
<feature type="transmembrane region" description="Helical" evidence="1">
    <location>
        <begin position="108"/>
        <end position="134"/>
    </location>
</feature>
<keyword evidence="1" id="KW-1133">Transmembrane helix</keyword>
<feature type="transmembrane region" description="Helical" evidence="1">
    <location>
        <begin position="21"/>
        <end position="45"/>
    </location>
</feature>
<feature type="transmembrane region" description="Helical" evidence="1">
    <location>
        <begin position="407"/>
        <end position="434"/>
    </location>
</feature>
<feature type="transmembrane region" description="Helical" evidence="1">
    <location>
        <begin position="331"/>
        <end position="356"/>
    </location>
</feature>
<dbReference type="RefSeq" id="WP_343956284.1">
    <property type="nucleotide sequence ID" value="NZ_BAAAMN010000013.1"/>
</dbReference>
<feature type="transmembrane region" description="Helical" evidence="1">
    <location>
        <begin position="177"/>
        <end position="197"/>
    </location>
</feature>
<accession>A0ABN2U6L3</accession>
<proteinExistence type="predicted"/>
<keyword evidence="3" id="KW-1185">Reference proteome</keyword>
<evidence type="ECO:0008006" key="4">
    <source>
        <dbReference type="Google" id="ProtNLM"/>
    </source>
</evidence>
<dbReference type="EMBL" id="BAAAMN010000013">
    <property type="protein sequence ID" value="GAA2030221.1"/>
    <property type="molecule type" value="Genomic_DNA"/>
</dbReference>
<dbReference type="Proteomes" id="UP001501461">
    <property type="component" value="Unassembled WGS sequence"/>
</dbReference>
<feature type="transmembrane region" description="Helical" evidence="1">
    <location>
        <begin position="140"/>
        <end position="165"/>
    </location>
</feature>
<organism evidence="2 3">
    <name type="scientific">Yaniella flava</name>
    <dbReference type="NCBI Taxonomy" id="287930"/>
    <lineage>
        <taxon>Bacteria</taxon>
        <taxon>Bacillati</taxon>
        <taxon>Actinomycetota</taxon>
        <taxon>Actinomycetes</taxon>
        <taxon>Micrococcales</taxon>
        <taxon>Micrococcaceae</taxon>
        <taxon>Yaniella</taxon>
    </lineage>
</organism>
<comment type="caution">
    <text evidence="2">The sequence shown here is derived from an EMBL/GenBank/DDBJ whole genome shotgun (WGS) entry which is preliminary data.</text>
</comment>
<keyword evidence="1" id="KW-0472">Membrane</keyword>
<feature type="transmembrane region" description="Helical" evidence="1">
    <location>
        <begin position="203"/>
        <end position="224"/>
    </location>
</feature>
<evidence type="ECO:0000256" key="1">
    <source>
        <dbReference type="SAM" id="Phobius"/>
    </source>
</evidence>
<feature type="transmembrane region" description="Helical" evidence="1">
    <location>
        <begin position="236"/>
        <end position="255"/>
    </location>
</feature>
<feature type="transmembrane region" description="Helical" evidence="1">
    <location>
        <begin position="305"/>
        <end position="325"/>
    </location>
</feature>
<protein>
    <recommendedName>
        <fullName evidence="4">ABC-2 type transport system permease protein</fullName>
    </recommendedName>
</protein>
<reference evidence="2 3" key="1">
    <citation type="journal article" date="2019" name="Int. J. Syst. Evol. Microbiol.">
        <title>The Global Catalogue of Microorganisms (GCM) 10K type strain sequencing project: providing services to taxonomists for standard genome sequencing and annotation.</title>
        <authorList>
            <consortium name="The Broad Institute Genomics Platform"/>
            <consortium name="The Broad Institute Genome Sequencing Center for Infectious Disease"/>
            <person name="Wu L."/>
            <person name="Ma J."/>
        </authorList>
    </citation>
    <scope>NUCLEOTIDE SEQUENCE [LARGE SCALE GENOMIC DNA]</scope>
    <source>
        <strain evidence="2 3">JCM 13595</strain>
    </source>
</reference>